<evidence type="ECO:0000259" key="1">
    <source>
        <dbReference type="PROSITE" id="PS50093"/>
    </source>
</evidence>
<dbReference type="PROSITE" id="PS50093">
    <property type="entry name" value="PKD"/>
    <property type="match status" value="1"/>
</dbReference>
<dbReference type="AlphaFoldDB" id="A0A7Y0AD58"/>
<dbReference type="RefSeq" id="WP_169530161.1">
    <property type="nucleotide sequence ID" value="NZ_JABBGH010000001.1"/>
</dbReference>
<dbReference type="Gene3D" id="2.60.40.10">
    <property type="entry name" value="Immunoglobulins"/>
    <property type="match status" value="1"/>
</dbReference>
<dbReference type="SUPFAM" id="SSF49299">
    <property type="entry name" value="PKD domain"/>
    <property type="match status" value="1"/>
</dbReference>
<reference evidence="2 3" key="1">
    <citation type="submission" date="2020-04" db="EMBL/GenBank/DDBJ databases">
        <title>Hymenobacter polaris sp. nov., isolated from Arctic soil.</title>
        <authorList>
            <person name="Dahal R.H."/>
        </authorList>
    </citation>
    <scope>NUCLEOTIDE SEQUENCE [LARGE SCALE GENOMIC DNA]</scope>
    <source>
        <strain evidence="2 3">RP-2-7</strain>
    </source>
</reference>
<keyword evidence="3" id="KW-1185">Reference proteome</keyword>
<dbReference type="InterPro" id="IPR035986">
    <property type="entry name" value="PKD_dom_sf"/>
</dbReference>
<dbReference type="Pfam" id="PF13585">
    <property type="entry name" value="CHU_C"/>
    <property type="match status" value="1"/>
</dbReference>
<dbReference type="InterPro" id="IPR022409">
    <property type="entry name" value="PKD/Chitinase_dom"/>
</dbReference>
<dbReference type="Pfam" id="PF18911">
    <property type="entry name" value="PKD_4"/>
    <property type="match status" value="1"/>
</dbReference>
<organism evidence="2 3">
    <name type="scientific">Hymenobacter polaris</name>
    <dbReference type="NCBI Taxonomy" id="2682546"/>
    <lineage>
        <taxon>Bacteria</taxon>
        <taxon>Pseudomonadati</taxon>
        <taxon>Bacteroidota</taxon>
        <taxon>Cytophagia</taxon>
        <taxon>Cytophagales</taxon>
        <taxon>Hymenobacteraceae</taxon>
        <taxon>Hymenobacter</taxon>
    </lineage>
</organism>
<gene>
    <name evidence="2" type="ORF">HHL22_06715</name>
</gene>
<dbReference type="Proteomes" id="UP000559626">
    <property type="component" value="Unassembled WGS sequence"/>
</dbReference>
<comment type="caution">
    <text evidence="2">The sequence shown here is derived from an EMBL/GenBank/DDBJ whole genome shotgun (WGS) entry which is preliminary data.</text>
</comment>
<feature type="domain" description="PKD" evidence="1">
    <location>
        <begin position="135"/>
        <end position="199"/>
    </location>
</feature>
<proteinExistence type="predicted"/>
<accession>A0A7Y0AD58</accession>
<dbReference type="EMBL" id="JABBGH010000001">
    <property type="protein sequence ID" value="NML64895.1"/>
    <property type="molecule type" value="Genomic_DNA"/>
</dbReference>
<dbReference type="SMART" id="SM00089">
    <property type="entry name" value="PKD"/>
    <property type="match status" value="1"/>
</dbReference>
<dbReference type="SUPFAM" id="SSF63829">
    <property type="entry name" value="Calcium-dependent phosphotriesterase"/>
    <property type="match status" value="1"/>
</dbReference>
<name>A0A7Y0AD58_9BACT</name>
<dbReference type="InterPro" id="IPR000601">
    <property type="entry name" value="PKD_dom"/>
</dbReference>
<evidence type="ECO:0000313" key="2">
    <source>
        <dbReference type="EMBL" id="NML64895.1"/>
    </source>
</evidence>
<sequence length="357" mass="38251">MEFSPDGSRLYADTVGGHEIWQYNLLAGTPAAIAASKQRIPITTRGELNDLQLGPDGNIYVSAWDSHYLARLTNVNASAAAVRYEERVVDLQGATCQFALPRGPNDLNLPPVVVTNSGTVSASAVTCAGEPVLFQSSLSPFVTAASYAWDFGDPDAGGANQAAGQAPSHTYTQAGTYAVRLRVTSSSGQVFETGQTVQVLPLPRIAWPADTTLCAGGQYKLSPGPQPAGTTYRWQDGSTTSGQTIIQAGQYQVRVTSPTGCTTQAQITVSFADCPSLLPNIILPAGDNAANAHFALRGLNASDWDLTLFNRWGREIHRQEHYDNSWAAAGQSAGLYYYFLYNPTTGQRLRGWVEVVK</sequence>
<dbReference type="CDD" id="cd00146">
    <property type="entry name" value="PKD"/>
    <property type="match status" value="1"/>
</dbReference>
<dbReference type="InterPro" id="IPR013783">
    <property type="entry name" value="Ig-like_fold"/>
</dbReference>
<evidence type="ECO:0000313" key="3">
    <source>
        <dbReference type="Proteomes" id="UP000559626"/>
    </source>
</evidence>
<protein>
    <submittedName>
        <fullName evidence="2">PKD domain-containing protein</fullName>
    </submittedName>
</protein>